<accession>A0A3G2R4B4</accession>
<dbReference type="Gene3D" id="3.40.50.150">
    <property type="entry name" value="Vaccinia Virus protein VP39"/>
    <property type="match status" value="1"/>
</dbReference>
<dbReference type="AlphaFoldDB" id="A0A3G2R4B4"/>
<dbReference type="InterPro" id="IPR006901">
    <property type="entry name" value="TrmK"/>
</dbReference>
<dbReference type="GO" id="GO:0032259">
    <property type="term" value="P:methylation"/>
    <property type="evidence" value="ECO:0007669"/>
    <property type="project" value="UniProtKB-KW"/>
</dbReference>
<dbReference type="Proteomes" id="UP000280960">
    <property type="component" value="Chromosome"/>
</dbReference>
<dbReference type="InterPro" id="IPR029063">
    <property type="entry name" value="SAM-dependent_MTases_sf"/>
</dbReference>
<dbReference type="RefSeq" id="WP_122014523.1">
    <property type="nucleotide sequence ID" value="NZ_CP033169.1"/>
</dbReference>
<gene>
    <name evidence="1" type="ORF">D2962_06425</name>
</gene>
<protein>
    <submittedName>
        <fullName evidence="1">SAM-dependent methyltransferase</fullName>
    </submittedName>
</protein>
<dbReference type="PANTHER" id="PTHR38451:SF1">
    <property type="entry name" value="TRNA (ADENINE(22)-N(1))-METHYLTRANSFERASE"/>
    <property type="match status" value="1"/>
</dbReference>
<proteinExistence type="predicted"/>
<name>A0A3G2R4B4_9FIRM</name>
<dbReference type="PANTHER" id="PTHR38451">
    <property type="entry name" value="TRNA (ADENINE(22)-N(1))-METHYLTRANSFERASE"/>
    <property type="match status" value="1"/>
</dbReference>
<keyword evidence="1" id="KW-0489">Methyltransferase</keyword>
<keyword evidence="1" id="KW-0808">Transferase</keyword>
<keyword evidence="2" id="KW-1185">Reference proteome</keyword>
<organism evidence="1 2">
    <name type="scientific">Biomaibacter acetigenes</name>
    <dbReference type="NCBI Taxonomy" id="2316383"/>
    <lineage>
        <taxon>Bacteria</taxon>
        <taxon>Bacillati</taxon>
        <taxon>Bacillota</taxon>
        <taxon>Clostridia</taxon>
        <taxon>Thermosediminibacterales</taxon>
        <taxon>Tepidanaerobacteraceae</taxon>
        <taxon>Biomaibacter</taxon>
    </lineage>
</organism>
<sequence length="195" mass="21556">MKVNLTNRLLLIANMIPGGHVVADIGTDHAYLPIYLIKEGISTRVIATEITQGPFKRALENVKKAGLEDFIELRHGPGLKPLAPGEVQTAVIAGMGGETIAGIIRDSRPVAGSMKLMLLQPMRNQPELRRQLFSMGFKIIDEDIAVEDSRFYEIIAARRQSPGPFDDIDIAVGPVLRKKKDTDSLRIYTTQNRNP</sequence>
<dbReference type="PIRSF" id="PIRSF018637">
    <property type="entry name" value="TrmK"/>
    <property type="match status" value="1"/>
</dbReference>
<dbReference type="EMBL" id="CP033169">
    <property type="protein sequence ID" value="AYO30303.1"/>
    <property type="molecule type" value="Genomic_DNA"/>
</dbReference>
<evidence type="ECO:0000313" key="1">
    <source>
        <dbReference type="EMBL" id="AYO30303.1"/>
    </source>
</evidence>
<dbReference type="Pfam" id="PF12847">
    <property type="entry name" value="Methyltransf_18"/>
    <property type="match status" value="1"/>
</dbReference>
<reference evidence="1 2" key="1">
    <citation type="submission" date="2018-10" db="EMBL/GenBank/DDBJ databases">
        <authorList>
            <person name="Zhang X."/>
        </authorList>
    </citation>
    <scope>NUCLEOTIDE SEQUENCE [LARGE SCALE GENOMIC DNA]</scope>
    <source>
        <strain evidence="1 2">SK-G1</strain>
    </source>
</reference>
<evidence type="ECO:0000313" key="2">
    <source>
        <dbReference type="Proteomes" id="UP000280960"/>
    </source>
</evidence>
<dbReference type="SUPFAM" id="SSF53335">
    <property type="entry name" value="S-adenosyl-L-methionine-dependent methyltransferases"/>
    <property type="match status" value="1"/>
</dbReference>
<dbReference type="KEGG" id="bacg:D2962_06425"/>
<dbReference type="GO" id="GO:0160105">
    <property type="term" value="F:tRNA (adenine(22)-N1)-methyltransferase activity"/>
    <property type="evidence" value="ECO:0007669"/>
    <property type="project" value="InterPro"/>
</dbReference>